<organism evidence="2 3">
    <name type="scientific">Litorihabitans aurantiacus</name>
    <dbReference type="NCBI Taxonomy" id="1930061"/>
    <lineage>
        <taxon>Bacteria</taxon>
        <taxon>Bacillati</taxon>
        <taxon>Actinomycetota</taxon>
        <taxon>Actinomycetes</taxon>
        <taxon>Micrococcales</taxon>
        <taxon>Beutenbergiaceae</taxon>
        <taxon>Litorihabitans</taxon>
    </lineage>
</organism>
<evidence type="ECO:0000313" key="2">
    <source>
        <dbReference type="EMBL" id="GMA32945.1"/>
    </source>
</evidence>
<evidence type="ECO:0000256" key="1">
    <source>
        <dbReference type="SAM" id="Phobius"/>
    </source>
</evidence>
<keyword evidence="3" id="KW-1185">Reference proteome</keyword>
<sequence length="118" mass="12471">MSLLSFGFRMLGGDLGETTPPFAVGYLGLSLVALIAVAALWRVASGGTVPVWLVRSTLTLLVIGTVIATILGFVADEDSERATFHVTFAVFVIGIVLTFVATDRRISELGAETADRRG</sequence>
<protein>
    <submittedName>
        <fullName evidence="2">Uncharacterized protein</fullName>
    </submittedName>
</protein>
<proteinExistence type="predicted"/>
<comment type="caution">
    <text evidence="2">The sequence shown here is derived from an EMBL/GenBank/DDBJ whole genome shotgun (WGS) entry which is preliminary data.</text>
</comment>
<dbReference type="AlphaFoldDB" id="A0AA37XHX3"/>
<keyword evidence="1" id="KW-0472">Membrane</keyword>
<name>A0AA37XHX3_9MICO</name>
<keyword evidence="1" id="KW-0812">Transmembrane</keyword>
<evidence type="ECO:0000313" key="3">
    <source>
        <dbReference type="Proteomes" id="UP001157161"/>
    </source>
</evidence>
<reference evidence="2" key="1">
    <citation type="journal article" date="2014" name="Int. J. Syst. Evol. Microbiol.">
        <title>Complete genome sequence of Corynebacterium casei LMG S-19264T (=DSM 44701T), isolated from a smear-ripened cheese.</title>
        <authorList>
            <consortium name="US DOE Joint Genome Institute (JGI-PGF)"/>
            <person name="Walter F."/>
            <person name="Albersmeier A."/>
            <person name="Kalinowski J."/>
            <person name="Ruckert C."/>
        </authorList>
    </citation>
    <scope>NUCLEOTIDE SEQUENCE</scope>
    <source>
        <strain evidence="2">NBRC 112290</strain>
    </source>
</reference>
<dbReference type="RefSeq" id="WP_284251647.1">
    <property type="nucleotide sequence ID" value="NZ_BSUM01000001.1"/>
</dbReference>
<dbReference type="Proteomes" id="UP001157161">
    <property type="component" value="Unassembled WGS sequence"/>
</dbReference>
<feature type="transmembrane region" description="Helical" evidence="1">
    <location>
        <begin position="81"/>
        <end position="101"/>
    </location>
</feature>
<gene>
    <name evidence="2" type="ORF">GCM10025875_29370</name>
</gene>
<feature type="transmembrane region" description="Helical" evidence="1">
    <location>
        <begin position="53"/>
        <end position="75"/>
    </location>
</feature>
<accession>A0AA37XHX3</accession>
<keyword evidence="1" id="KW-1133">Transmembrane helix</keyword>
<feature type="transmembrane region" description="Helical" evidence="1">
    <location>
        <begin position="20"/>
        <end position="41"/>
    </location>
</feature>
<dbReference type="EMBL" id="BSUM01000001">
    <property type="protein sequence ID" value="GMA32945.1"/>
    <property type="molecule type" value="Genomic_DNA"/>
</dbReference>
<reference evidence="2" key="2">
    <citation type="submission" date="2023-02" db="EMBL/GenBank/DDBJ databases">
        <authorList>
            <person name="Sun Q."/>
            <person name="Mori K."/>
        </authorList>
    </citation>
    <scope>NUCLEOTIDE SEQUENCE</scope>
    <source>
        <strain evidence="2">NBRC 112290</strain>
    </source>
</reference>